<evidence type="ECO:0000256" key="7">
    <source>
        <dbReference type="ARBA" id="ARBA00022448"/>
    </source>
</evidence>
<reference evidence="22" key="1">
    <citation type="submission" date="2022-11" db="EMBL/GenBank/DDBJ databases">
        <title>Genome Sequence of Cubamyces cubensis.</title>
        <authorList>
            <person name="Buettner E."/>
        </authorList>
    </citation>
    <scope>NUCLEOTIDE SEQUENCE</scope>
    <source>
        <strain evidence="22">MPL-01</strain>
    </source>
</reference>
<dbReference type="GO" id="GO:0034045">
    <property type="term" value="C:phagophore assembly site membrane"/>
    <property type="evidence" value="ECO:0007669"/>
    <property type="project" value="UniProtKB-SubCell"/>
</dbReference>
<comment type="similarity">
    <text evidence="5">Belongs to the ATG27 family.</text>
</comment>
<evidence type="ECO:0000256" key="10">
    <source>
        <dbReference type="ARBA" id="ARBA00022927"/>
    </source>
</evidence>
<dbReference type="GO" id="GO:0000139">
    <property type="term" value="C:Golgi membrane"/>
    <property type="evidence" value="ECO:0007669"/>
    <property type="project" value="UniProtKB-SubCell"/>
</dbReference>
<keyword evidence="13" id="KW-0333">Golgi apparatus</keyword>
<dbReference type="PROSITE" id="PS51914">
    <property type="entry name" value="MRH"/>
    <property type="match status" value="1"/>
</dbReference>
<sequence>MAFIRHPIARLAILTLVSALASAQDASKPFDCHITIGDVKYDLTSLEGEHTVSRELSIPPTTIEDKVTFNLCKDLERKSDVPTEDQCPEGTRACLVRTNRKEGHSDRVFSVIPMANSSTDVVAYDRLSSPKGLDVTFAGYSYPSVLNADPIPQFFHLKLLCSTETSKINFTSYDGRDLRLEWSAPAGCEFGSPSDDEEKPDKGGEGDGGDGSDKEESVGSGLGYFFLLLFLAFVAYFGLGAYYNYSTYGASGADLIPHRDFWREVPYMLRDVVSHLCSAFRPRHSSRGGYIAV</sequence>
<evidence type="ECO:0000256" key="20">
    <source>
        <dbReference type="SAM" id="SignalP"/>
    </source>
</evidence>
<feature type="region of interest" description="Disordered" evidence="18">
    <location>
        <begin position="188"/>
        <end position="215"/>
    </location>
</feature>
<protein>
    <recommendedName>
        <fullName evidence="6">Autophagy-related protein 27</fullName>
    </recommendedName>
</protein>
<evidence type="ECO:0000256" key="15">
    <source>
        <dbReference type="ARBA" id="ARBA00023136"/>
    </source>
</evidence>
<evidence type="ECO:0000256" key="18">
    <source>
        <dbReference type="SAM" id="MobiDB-lite"/>
    </source>
</evidence>
<evidence type="ECO:0000256" key="1">
    <source>
        <dbReference type="ARBA" id="ARBA00004304"/>
    </source>
</evidence>
<evidence type="ECO:0000256" key="2">
    <source>
        <dbReference type="ARBA" id="ARBA00004358"/>
    </source>
</evidence>
<evidence type="ECO:0000256" key="19">
    <source>
        <dbReference type="SAM" id="Phobius"/>
    </source>
</evidence>
<evidence type="ECO:0000256" key="3">
    <source>
        <dbReference type="ARBA" id="ARBA00004472"/>
    </source>
</evidence>
<dbReference type="EMBL" id="JAPEVG010000048">
    <property type="protein sequence ID" value="KAJ8489475.1"/>
    <property type="molecule type" value="Genomic_DNA"/>
</dbReference>
<dbReference type="Pfam" id="PF09451">
    <property type="entry name" value="ATG27"/>
    <property type="match status" value="1"/>
</dbReference>
<feature type="signal peptide" evidence="20">
    <location>
        <begin position="1"/>
        <end position="23"/>
    </location>
</feature>
<evidence type="ECO:0000256" key="12">
    <source>
        <dbReference type="ARBA" id="ARBA00023006"/>
    </source>
</evidence>
<dbReference type="AlphaFoldDB" id="A0AAD7XBM5"/>
<evidence type="ECO:0000313" key="22">
    <source>
        <dbReference type="EMBL" id="KAJ8489475.1"/>
    </source>
</evidence>
<keyword evidence="9 20" id="KW-0732">Signal</keyword>
<dbReference type="PANTHER" id="PTHR15071:SF13">
    <property type="entry name" value="AUTOPHAGY-RELATED PROTEIN 27"/>
    <property type="match status" value="1"/>
</dbReference>
<dbReference type="GO" id="GO:0031966">
    <property type="term" value="C:mitochondrial membrane"/>
    <property type="evidence" value="ECO:0007669"/>
    <property type="project" value="UniProtKB-SubCell"/>
</dbReference>
<dbReference type="Proteomes" id="UP001215151">
    <property type="component" value="Unassembled WGS sequence"/>
</dbReference>
<evidence type="ECO:0000256" key="6">
    <source>
        <dbReference type="ARBA" id="ARBA00013776"/>
    </source>
</evidence>
<keyword evidence="16" id="KW-1015">Disulfide bond</keyword>
<dbReference type="GO" id="GO:0015031">
    <property type="term" value="P:protein transport"/>
    <property type="evidence" value="ECO:0007669"/>
    <property type="project" value="UniProtKB-KW"/>
</dbReference>
<keyword evidence="14" id="KW-0496">Mitochondrion</keyword>
<dbReference type="InterPro" id="IPR044865">
    <property type="entry name" value="MRH_dom"/>
</dbReference>
<dbReference type="InterPro" id="IPR018939">
    <property type="entry name" value="Autophagy-rel_prot_27"/>
</dbReference>
<evidence type="ECO:0000256" key="16">
    <source>
        <dbReference type="ARBA" id="ARBA00023157"/>
    </source>
</evidence>
<keyword evidence="23" id="KW-1185">Reference proteome</keyword>
<evidence type="ECO:0000256" key="13">
    <source>
        <dbReference type="ARBA" id="ARBA00023034"/>
    </source>
</evidence>
<keyword evidence="8 19" id="KW-0812">Transmembrane</keyword>
<comment type="subcellular location">
    <subcellularLocation>
        <location evidence="2">Cytoplasmic vesicle membrane</location>
        <topology evidence="2">Single-pass type I membrane protein</topology>
    </subcellularLocation>
    <subcellularLocation>
        <location evidence="4">Golgi apparatus membrane</location>
        <topology evidence="4">Single-pass type I membrane protein</topology>
    </subcellularLocation>
    <subcellularLocation>
        <location evidence="1">Mitochondrion membrane</location>
        <topology evidence="1">Single-pass membrane protein</topology>
    </subcellularLocation>
    <subcellularLocation>
        <location evidence="3">Preautophagosomal structure membrane</location>
        <topology evidence="3">Single-pass type I membrane protein</topology>
    </subcellularLocation>
</comment>
<name>A0AAD7XBM5_9APHY</name>
<proteinExistence type="inferred from homology"/>
<accession>A0AAD7XBM5</accession>
<dbReference type="InterPro" id="IPR009011">
    <property type="entry name" value="Man6P_isomerase_rcpt-bd_dom_sf"/>
</dbReference>
<dbReference type="PANTHER" id="PTHR15071">
    <property type="entry name" value="MANNOSE-6-PHOSPHATE RECEPTOR FAMILY MEMBER"/>
    <property type="match status" value="1"/>
</dbReference>
<keyword evidence="11 19" id="KW-1133">Transmembrane helix</keyword>
<keyword evidence="12" id="KW-0072">Autophagy</keyword>
<organism evidence="22 23">
    <name type="scientific">Trametes cubensis</name>
    <dbReference type="NCBI Taxonomy" id="1111947"/>
    <lineage>
        <taxon>Eukaryota</taxon>
        <taxon>Fungi</taxon>
        <taxon>Dikarya</taxon>
        <taxon>Basidiomycota</taxon>
        <taxon>Agaricomycotina</taxon>
        <taxon>Agaricomycetes</taxon>
        <taxon>Polyporales</taxon>
        <taxon>Polyporaceae</taxon>
        <taxon>Trametes</taxon>
    </lineage>
</organism>
<evidence type="ECO:0000256" key="14">
    <source>
        <dbReference type="ARBA" id="ARBA00023128"/>
    </source>
</evidence>
<evidence type="ECO:0000256" key="5">
    <source>
        <dbReference type="ARBA" id="ARBA00005363"/>
    </source>
</evidence>
<evidence type="ECO:0000256" key="4">
    <source>
        <dbReference type="ARBA" id="ARBA00004614"/>
    </source>
</evidence>
<gene>
    <name evidence="22" type="ORF">ONZ51_g2885</name>
</gene>
<evidence type="ECO:0000313" key="23">
    <source>
        <dbReference type="Proteomes" id="UP001215151"/>
    </source>
</evidence>
<dbReference type="GO" id="GO:0006914">
    <property type="term" value="P:autophagy"/>
    <property type="evidence" value="ECO:0007669"/>
    <property type="project" value="UniProtKB-KW"/>
</dbReference>
<keyword evidence="7" id="KW-0813">Transport</keyword>
<feature type="compositionally biased region" description="Basic and acidic residues" evidence="18">
    <location>
        <begin position="199"/>
        <end position="215"/>
    </location>
</feature>
<keyword evidence="10" id="KW-0653">Protein transport</keyword>
<dbReference type="Gene3D" id="2.70.130.10">
    <property type="entry name" value="Mannose-6-phosphate receptor binding domain"/>
    <property type="match status" value="1"/>
</dbReference>
<dbReference type="GO" id="GO:0030659">
    <property type="term" value="C:cytoplasmic vesicle membrane"/>
    <property type="evidence" value="ECO:0007669"/>
    <property type="project" value="UniProtKB-SubCell"/>
</dbReference>
<feature type="transmembrane region" description="Helical" evidence="19">
    <location>
        <begin position="222"/>
        <end position="243"/>
    </location>
</feature>
<feature type="chain" id="PRO_5042292933" description="Autophagy-related protein 27" evidence="20">
    <location>
        <begin position="24"/>
        <end position="293"/>
    </location>
</feature>
<evidence type="ECO:0000256" key="9">
    <source>
        <dbReference type="ARBA" id="ARBA00022729"/>
    </source>
</evidence>
<feature type="domain" description="MRH" evidence="21">
    <location>
        <begin position="30"/>
        <end position="190"/>
    </location>
</feature>
<evidence type="ECO:0000259" key="21">
    <source>
        <dbReference type="PROSITE" id="PS51914"/>
    </source>
</evidence>
<evidence type="ECO:0000256" key="8">
    <source>
        <dbReference type="ARBA" id="ARBA00022692"/>
    </source>
</evidence>
<comment type="caution">
    <text evidence="22">The sequence shown here is derived from an EMBL/GenBank/DDBJ whole genome shotgun (WGS) entry which is preliminary data.</text>
</comment>
<keyword evidence="17" id="KW-0968">Cytoplasmic vesicle</keyword>
<evidence type="ECO:0000256" key="17">
    <source>
        <dbReference type="ARBA" id="ARBA00023329"/>
    </source>
</evidence>
<keyword evidence="15 19" id="KW-0472">Membrane</keyword>
<evidence type="ECO:0000256" key="11">
    <source>
        <dbReference type="ARBA" id="ARBA00022989"/>
    </source>
</evidence>